<feature type="transmembrane region" description="Helical" evidence="2">
    <location>
        <begin position="37"/>
        <end position="57"/>
    </location>
</feature>
<keyword evidence="2" id="KW-1133">Transmembrane helix</keyword>
<evidence type="ECO:0000256" key="2">
    <source>
        <dbReference type="SAM" id="Phobius"/>
    </source>
</evidence>
<organism evidence="3 4">
    <name type="scientific">Knoellia sinensis KCTC 19936</name>
    <dbReference type="NCBI Taxonomy" id="1385520"/>
    <lineage>
        <taxon>Bacteria</taxon>
        <taxon>Bacillati</taxon>
        <taxon>Actinomycetota</taxon>
        <taxon>Actinomycetes</taxon>
        <taxon>Micrococcales</taxon>
        <taxon>Intrasporangiaceae</taxon>
        <taxon>Knoellia</taxon>
    </lineage>
</organism>
<dbReference type="RefSeq" id="WP_035919230.1">
    <property type="nucleotide sequence ID" value="NZ_AVPJ01000024.1"/>
</dbReference>
<accession>A0A0A0IZV1</accession>
<feature type="region of interest" description="Disordered" evidence="1">
    <location>
        <begin position="129"/>
        <end position="168"/>
    </location>
</feature>
<dbReference type="AlphaFoldDB" id="A0A0A0IZV1"/>
<feature type="compositionally biased region" description="Basic and acidic residues" evidence="1">
    <location>
        <begin position="140"/>
        <end position="150"/>
    </location>
</feature>
<comment type="caution">
    <text evidence="3">The sequence shown here is derived from an EMBL/GenBank/DDBJ whole genome shotgun (WGS) entry which is preliminary data.</text>
</comment>
<gene>
    <name evidence="3" type="ORF">N802_10130</name>
</gene>
<keyword evidence="2" id="KW-0472">Membrane</keyword>
<proteinExistence type="predicted"/>
<sequence>MTWIAVLTLVWLVMAALGLQARQRGSARSARRWTTRLYAVTLVPVTALAVGAALVAVQLPGIDPGNGPAIGQAIAAATPYAQWLALAINLVLVDVVLRRAEGHEHARRQTASRPWTVSTHRPVAASGAAALPLPCPGAEARPRRQGERTAYRFTRHSPPKPPRRLARG</sequence>
<dbReference type="STRING" id="1385520.N802_10130"/>
<keyword evidence="2" id="KW-0812">Transmembrane</keyword>
<evidence type="ECO:0000313" key="3">
    <source>
        <dbReference type="EMBL" id="KGN29984.1"/>
    </source>
</evidence>
<evidence type="ECO:0000313" key="4">
    <source>
        <dbReference type="Proteomes" id="UP000030002"/>
    </source>
</evidence>
<dbReference type="eggNOG" id="ENOG50326FE">
    <property type="taxonomic scope" value="Bacteria"/>
</dbReference>
<keyword evidence="4" id="KW-1185">Reference proteome</keyword>
<dbReference type="EMBL" id="AVPJ01000024">
    <property type="protein sequence ID" value="KGN29984.1"/>
    <property type="molecule type" value="Genomic_DNA"/>
</dbReference>
<feature type="compositionally biased region" description="Basic residues" evidence="1">
    <location>
        <begin position="153"/>
        <end position="168"/>
    </location>
</feature>
<name>A0A0A0IZV1_9MICO</name>
<dbReference type="Proteomes" id="UP000030002">
    <property type="component" value="Unassembled WGS sequence"/>
</dbReference>
<feature type="compositionally biased region" description="Low complexity" evidence="1">
    <location>
        <begin position="129"/>
        <end position="139"/>
    </location>
</feature>
<protein>
    <submittedName>
        <fullName evidence="3">Uncharacterized protein</fullName>
    </submittedName>
</protein>
<reference evidence="3 4" key="1">
    <citation type="submission" date="2013-08" db="EMBL/GenBank/DDBJ databases">
        <title>The genome sequence of Knoellia sinensis.</title>
        <authorList>
            <person name="Zhu W."/>
            <person name="Wang G."/>
        </authorList>
    </citation>
    <scope>NUCLEOTIDE SEQUENCE [LARGE SCALE GENOMIC DNA]</scope>
    <source>
        <strain evidence="3 4">KCTC 19936</strain>
    </source>
</reference>
<evidence type="ECO:0000256" key="1">
    <source>
        <dbReference type="SAM" id="MobiDB-lite"/>
    </source>
</evidence>